<protein>
    <submittedName>
        <fullName evidence="1">Uncharacterized protein</fullName>
    </submittedName>
</protein>
<dbReference type="AlphaFoldDB" id="A0A9P9F5T6"/>
<keyword evidence="2" id="KW-1185">Reference proteome</keyword>
<evidence type="ECO:0000313" key="2">
    <source>
        <dbReference type="Proteomes" id="UP000738349"/>
    </source>
</evidence>
<reference evidence="1" key="1">
    <citation type="journal article" date="2021" name="Nat. Commun.">
        <title>Genetic determinants of endophytism in the Arabidopsis root mycobiome.</title>
        <authorList>
            <person name="Mesny F."/>
            <person name="Miyauchi S."/>
            <person name="Thiergart T."/>
            <person name="Pickel B."/>
            <person name="Atanasova L."/>
            <person name="Karlsson M."/>
            <person name="Huettel B."/>
            <person name="Barry K.W."/>
            <person name="Haridas S."/>
            <person name="Chen C."/>
            <person name="Bauer D."/>
            <person name="Andreopoulos W."/>
            <person name="Pangilinan J."/>
            <person name="LaButti K."/>
            <person name="Riley R."/>
            <person name="Lipzen A."/>
            <person name="Clum A."/>
            <person name="Drula E."/>
            <person name="Henrissat B."/>
            <person name="Kohler A."/>
            <person name="Grigoriev I.V."/>
            <person name="Martin F.M."/>
            <person name="Hacquard S."/>
        </authorList>
    </citation>
    <scope>NUCLEOTIDE SEQUENCE</scope>
    <source>
        <strain evidence="1">MPI-CAGE-AT-0147</strain>
    </source>
</reference>
<dbReference type="Proteomes" id="UP000738349">
    <property type="component" value="Unassembled WGS sequence"/>
</dbReference>
<evidence type="ECO:0000313" key="1">
    <source>
        <dbReference type="EMBL" id="KAH7152850.1"/>
    </source>
</evidence>
<dbReference type="EMBL" id="JAGMUV010000006">
    <property type="protein sequence ID" value="KAH7152850.1"/>
    <property type="molecule type" value="Genomic_DNA"/>
</dbReference>
<gene>
    <name evidence="1" type="ORF">EDB81DRAFT_931174</name>
</gene>
<accession>A0A9P9F5T6</accession>
<sequence length="229" mass="25096">MAITSLKGIGSIPVGEHQIHTHITTYPIAHMHNNLIIASGGPRGTSWQPPVGIASVGTHRALCHITTARADDRGEDDGFGAYGDEDVRVALEAGEPVREDHGFLEVQFGVAIIQLKRTQNSSITSSYQNHSYPTSAQVQLSRADRRPSTHKPLKPTDIGNWTTISTARAFPKPEGRPVRGCLALVLGLEHPMKAPFGDWPGFIDMTDYVQWRWVVRQCKVVEFAIAAQS</sequence>
<organism evidence="1 2">
    <name type="scientific">Dactylonectria macrodidyma</name>
    <dbReference type="NCBI Taxonomy" id="307937"/>
    <lineage>
        <taxon>Eukaryota</taxon>
        <taxon>Fungi</taxon>
        <taxon>Dikarya</taxon>
        <taxon>Ascomycota</taxon>
        <taxon>Pezizomycotina</taxon>
        <taxon>Sordariomycetes</taxon>
        <taxon>Hypocreomycetidae</taxon>
        <taxon>Hypocreales</taxon>
        <taxon>Nectriaceae</taxon>
        <taxon>Dactylonectria</taxon>
    </lineage>
</organism>
<proteinExistence type="predicted"/>
<name>A0A9P9F5T6_9HYPO</name>
<comment type="caution">
    <text evidence="1">The sequence shown here is derived from an EMBL/GenBank/DDBJ whole genome shotgun (WGS) entry which is preliminary data.</text>
</comment>